<dbReference type="PROSITE" id="PS51257">
    <property type="entry name" value="PROKAR_LIPOPROTEIN"/>
    <property type="match status" value="1"/>
</dbReference>
<evidence type="ECO:0000256" key="1">
    <source>
        <dbReference type="SAM" id="SignalP"/>
    </source>
</evidence>
<keyword evidence="1" id="KW-0732">Signal</keyword>
<dbReference type="Proteomes" id="UP000231179">
    <property type="component" value="Chromosome"/>
</dbReference>
<protein>
    <recommendedName>
        <fullName evidence="4">Lipoprotein</fullName>
    </recommendedName>
</protein>
<sequence>MSMKKYLKANSVFGALATVLLVVSCTTNTGLEVKVDLNDFVALTNIFTSKDGQQFTMNYTLEQISDKSSSDPTKLTTKETSTTNQVIFEADSNYLVNDCQNFVCGDIEFEGKELGIDEYNNLTGLPFDNNYYKNLESSQFSIDNLAKIMNIVPFSESEEIIYDFSQVNLTTSTANLKYYYAQLDESQKLYLQSIQPLVIKNLQNDNTIAETYNFFDLKNPLNLAMISFYTGNMPTLELNAVDEGEEPDVVNLPATYALKFSVYNADYNELKTIIDKLFYFANDQTGLEYTEIIVDPEVTPTTFADENNGEDGEDEEEPEVIEPNKHFTAKFVKNFSIQNKLVAKVHIEVIPDPSQEEAA</sequence>
<proteinExistence type="predicted"/>
<reference evidence="2 3" key="1">
    <citation type="submission" date="2017-11" db="EMBL/GenBank/DDBJ databases">
        <title>Complete genome sequence of Spiroplasma clarkii CN-5 (DSM 19994).</title>
        <authorList>
            <person name="Tsai Y.-M."/>
            <person name="Chang A."/>
            <person name="Lo W.-S."/>
            <person name="Kuo C.-H."/>
        </authorList>
    </citation>
    <scope>NUCLEOTIDE SEQUENCE [LARGE SCALE GENOMIC DNA]</scope>
    <source>
        <strain evidence="2 3">CN-5</strain>
    </source>
</reference>
<evidence type="ECO:0000313" key="3">
    <source>
        <dbReference type="Proteomes" id="UP000231179"/>
    </source>
</evidence>
<evidence type="ECO:0008006" key="4">
    <source>
        <dbReference type="Google" id="ProtNLM"/>
    </source>
</evidence>
<name>A0A2K8KKL5_9MOLU</name>
<evidence type="ECO:0000313" key="2">
    <source>
        <dbReference type="EMBL" id="ATX70999.1"/>
    </source>
</evidence>
<dbReference type="EMBL" id="CP024870">
    <property type="protein sequence ID" value="ATX70999.1"/>
    <property type="molecule type" value="Genomic_DNA"/>
</dbReference>
<feature type="signal peptide" evidence="1">
    <location>
        <begin position="1"/>
        <end position="17"/>
    </location>
</feature>
<organism evidence="2 3">
    <name type="scientific">Spiroplasma clarkii</name>
    <dbReference type="NCBI Taxonomy" id="2139"/>
    <lineage>
        <taxon>Bacteria</taxon>
        <taxon>Bacillati</taxon>
        <taxon>Mycoplasmatota</taxon>
        <taxon>Mollicutes</taxon>
        <taxon>Entomoplasmatales</taxon>
        <taxon>Spiroplasmataceae</taxon>
        <taxon>Spiroplasma</taxon>
    </lineage>
</organism>
<keyword evidence="3" id="KW-1185">Reference proteome</keyword>
<dbReference type="AlphaFoldDB" id="A0A2K8KKL5"/>
<feature type="chain" id="PRO_5014745883" description="Lipoprotein" evidence="1">
    <location>
        <begin position="18"/>
        <end position="359"/>
    </location>
</feature>
<gene>
    <name evidence="2" type="ORF">SCLAR_v1c06820</name>
</gene>
<accession>A0A2K8KKL5</accession>